<dbReference type="GO" id="GO:0050660">
    <property type="term" value="F:flavin adenine dinucleotide binding"/>
    <property type="evidence" value="ECO:0007669"/>
    <property type="project" value="InterPro"/>
</dbReference>
<feature type="domain" description="Acyl-CoA dehydrogenase/oxidase N-terminal" evidence="9">
    <location>
        <begin position="21"/>
        <end position="143"/>
    </location>
</feature>
<dbReference type="Pfam" id="PF00441">
    <property type="entry name" value="Acyl-CoA_dh_1"/>
    <property type="match status" value="1"/>
</dbReference>
<dbReference type="InterPro" id="IPR046373">
    <property type="entry name" value="Acyl-CoA_Oxase/DH_mid-dom_sf"/>
</dbReference>
<dbReference type="Gene3D" id="2.40.110.10">
    <property type="entry name" value="Butyryl-CoA Dehydrogenase, subunit A, domain 2"/>
    <property type="match status" value="1"/>
</dbReference>
<evidence type="ECO:0000259" key="8">
    <source>
        <dbReference type="Pfam" id="PF02770"/>
    </source>
</evidence>
<gene>
    <name evidence="10" type="ORF">B0I32_105378</name>
</gene>
<dbReference type="AlphaFoldDB" id="A0A2T0N476"/>
<feature type="domain" description="Acyl-CoA oxidase/dehydrogenase middle" evidence="8">
    <location>
        <begin position="147"/>
        <end position="238"/>
    </location>
</feature>
<dbReference type="SUPFAM" id="SSF56645">
    <property type="entry name" value="Acyl-CoA dehydrogenase NM domain-like"/>
    <property type="match status" value="1"/>
</dbReference>
<dbReference type="EMBL" id="PVNG01000005">
    <property type="protein sequence ID" value="PRX66938.1"/>
    <property type="molecule type" value="Genomic_DNA"/>
</dbReference>
<comment type="caution">
    <text evidence="10">The sequence shown here is derived from an EMBL/GenBank/DDBJ whole genome shotgun (WGS) entry which is preliminary data.</text>
</comment>
<dbReference type="PANTHER" id="PTHR43292">
    <property type="entry name" value="ACYL-COA DEHYDROGENASE"/>
    <property type="match status" value="1"/>
</dbReference>
<dbReference type="InterPro" id="IPR009100">
    <property type="entry name" value="AcylCoA_DH/oxidase_NM_dom_sf"/>
</dbReference>
<dbReference type="InterPro" id="IPR052161">
    <property type="entry name" value="Mycobact_Acyl-CoA_DH"/>
</dbReference>
<evidence type="ECO:0000256" key="6">
    <source>
        <dbReference type="RuleBase" id="RU362125"/>
    </source>
</evidence>
<dbReference type="Gene3D" id="1.20.140.10">
    <property type="entry name" value="Butyryl-CoA Dehydrogenase, subunit A, domain 3"/>
    <property type="match status" value="1"/>
</dbReference>
<evidence type="ECO:0000256" key="1">
    <source>
        <dbReference type="ARBA" id="ARBA00001974"/>
    </source>
</evidence>
<sequence length="417" mass="46747">MRQGRIGRGVVHGMDLRYSPAAERFRREIRRWLAESVPATWRRPGFWIDRDGSEESLELRRRWEKDRFENGFAGVDWPAEYGGRGADQEIRAVHDEEMARARAPIGPFLGLTYLGTALLGPTLLRYGTDAQKRTILPRILSGETIWCQGFSEPESGSDLAGLSTAARRDGDVLVVSGQKTWTTLARHADAMFALVRTDPAAERRRGITFLLIDLTLPGVRVRPIRQMSGSQEFGEEFFDEVRVPINGNVVGRIDDGWSVARYLLSVERNASPISQYVEFRHELDDVIAAARQVRKDGRPAIDDPQVRTRIARCRADLELLRVRGYDAMTRTARGEDLGADASVTKLLWSRTRLAIADLGADILGLDGHLSAGPDGGHHEQFGHLRWRHLHVRGQRIAGGTAQIQRTIIARDLLGLPR</sequence>
<comment type="cofactor">
    <cofactor evidence="1 6">
        <name>FAD</name>
        <dbReference type="ChEBI" id="CHEBI:57692"/>
    </cofactor>
</comment>
<dbReference type="Proteomes" id="UP000238312">
    <property type="component" value="Unassembled WGS sequence"/>
</dbReference>
<accession>A0A2T0N476</accession>
<evidence type="ECO:0000259" key="9">
    <source>
        <dbReference type="Pfam" id="PF02771"/>
    </source>
</evidence>
<keyword evidence="11" id="KW-1185">Reference proteome</keyword>
<evidence type="ECO:0000256" key="3">
    <source>
        <dbReference type="ARBA" id="ARBA00022630"/>
    </source>
</evidence>
<comment type="similarity">
    <text evidence="2 6">Belongs to the acyl-CoA dehydrogenase family.</text>
</comment>
<dbReference type="PANTHER" id="PTHR43292:SF3">
    <property type="entry name" value="ACYL-COA DEHYDROGENASE FADE29"/>
    <property type="match status" value="1"/>
</dbReference>
<name>A0A2T0N476_9ACTN</name>
<keyword evidence="5 6" id="KW-0560">Oxidoreductase</keyword>
<dbReference type="GO" id="GO:0016627">
    <property type="term" value="F:oxidoreductase activity, acting on the CH-CH group of donors"/>
    <property type="evidence" value="ECO:0007669"/>
    <property type="project" value="InterPro"/>
</dbReference>
<evidence type="ECO:0000313" key="11">
    <source>
        <dbReference type="Proteomes" id="UP000238312"/>
    </source>
</evidence>
<dbReference type="InterPro" id="IPR009075">
    <property type="entry name" value="AcylCo_DH/oxidase_C"/>
</dbReference>
<feature type="domain" description="Acyl-CoA dehydrogenase/oxidase C-terminal" evidence="7">
    <location>
        <begin position="254"/>
        <end position="412"/>
    </location>
</feature>
<dbReference type="InterPro" id="IPR037069">
    <property type="entry name" value="AcylCoA_DH/ox_N_sf"/>
</dbReference>
<dbReference type="InterPro" id="IPR006091">
    <property type="entry name" value="Acyl-CoA_Oxase/DH_mid-dom"/>
</dbReference>
<dbReference type="Pfam" id="PF02771">
    <property type="entry name" value="Acyl-CoA_dh_N"/>
    <property type="match status" value="1"/>
</dbReference>
<evidence type="ECO:0000256" key="2">
    <source>
        <dbReference type="ARBA" id="ARBA00009347"/>
    </source>
</evidence>
<organism evidence="10 11">
    <name type="scientific">Nonomuraea fuscirosea</name>
    <dbReference type="NCBI Taxonomy" id="1291556"/>
    <lineage>
        <taxon>Bacteria</taxon>
        <taxon>Bacillati</taxon>
        <taxon>Actinomycetota</taxon>
        <taxon>Actinomycetes</taxon>
        <taxon>Streptosporangiales</taxon>
        <taxon>Streptosporangiaceae</taxon>
        <taxon>Nonomuraea</taxon>
    </lineage>
</organism>
<dbReference type="GO" id="GO:0005886">
    <property type="term" value="C:plasma membrane"/>
    <property type="evidence" value="ECO:0007669"/>
    <property type="project" value="TreeGrafter"/>
</dbReference>
<evidence type="ECO:0000256" key="5">
    <source>
        <dbReference type="ARBA" id="ARBA00023002"/>
    </source>
</evidence>
<keyword evidence="4 6" id="KW-0274">FAD</keyword>
<evidence type="ECO:0000256" key="4">
    <source>
        <dbReference type="ARBA" id="ARBA00022827"/>
    </source>
</evidence>
<reference evidence="10 11" key="1">
    <citation type="submission" date="2018-03" db="EMBL/GenBank/DDBJ databases">
        <title>Genomic Encyclopedia of Type Strains, Phase III (KMG-III): the genomes of soil and plant-associated and newly described type strains.</title>
        <authorList>
            <person name="Whitman W."/>
        </authorList>
    </citation>
    <scope>NUCLEOTIDE SEQUENCE [LARGE SCALE GENOMIC DNA]</scope>
    <source>
        <strain evidence="10 11">CGMCC 4.7104</strain>
    </source>
</reference>
<dbReference type="InterPro" id="IPR036250">
    <property type="entry name" value="AcylCo_DH-like_C"/>
</dbReference>
<dbReference type="InterPro" id="IPR013786">
    <property type="entry name" value="AcylCoA_DH/ox_N"/>
</dbReference>
<evidence type="ECO:0000259" key="7">
    <source>
        <dbReference type="Pfam" id="PF00441"/>
    </source>
</evidence>
<evidence type="ECO:0000313" key="10">
    <source>
        <dbReference type="EMBL" id="PRX66938.1"/>
    </source>
</evidence>
<proteinExistence type="inferred from homology"/>
<dbReference type="SUPFAM" id="SSF47203">
    <property type="entry name" value="Acyl-CoA dehydrogenase C-terminal domain-like"/>
    <property type="match status" value="1"/>
</dbReference>
<dbReference type="Pfam" id="PF02770">
    <property type="entry name" value="Acyl-CoA_dh_M"/>
    <property type="match status" value="1"/>
</dbReference>
<protein>
    <submittedName>
        <fullName evidence="10">Alkylation response protein AidB-like acyl-CoA dehydrogenase</fullName>
    </submittedName>
</protein>
<keyword evidence="3 6" id="KW-0285">Flavoprotein</keyword>
<dbReference type="Gene3D" id="1.10.540.10">
    <property type="entry name" value="Acyl-CoA dehydrogenase/oxidase, N-terminal domain"/>
    <property type="match status" value="1"/>
</dbReference>